<evidence type="ECO:0000313" key="1">
    <source>
        <dbReference type="EMBL" id="TGY77526.1"/>
    </source>
</evidence>
<keyword evidence="2" id="KW-1185">Reference proteome</keyword>
<reference evidence="1" key="1">
    <citation type="submission" date="2019-04" db="EMBL/GenBank/DDBJ databases">
        <title>Microbes associate with the intestines of laboratory mice.</title>
        <authorList>
            <person name="Navarre W."/>
            <person name="Wong E."/>
            <person name="Huang K."/>
            <person name="Tropini C."/>
            <person name="Ng K."/>
            <person name="Yu B."/>
        </authorList>
    </citation>
    <scope>NUCLEOTIDE SEQUENCE</scope>
    <source>
        <strain evidence="1">NM04_E33</strain>
    </source>
</reference>
<protein>
    <submittedName>
        <fullName evidence="1">Site-specific integrase</fullName>
    </submittedName>
</protein>
<accession>A0AC61RBL3</accession>
<gene>
    <name evidence="1" type="ORF">E5331_13855</name>
</gene>
<organism evidence="1 2">
    <name type="scientific">Lepagella muris</name>
    <dbReference type="NCBI Taxonomy" id="3032870"/>
    <lineage>
        <taxon>Bacteria</taxon>
        <taxon>Pseudomonadati</taxon>
        <taxon>Bacteroidota</taxon>
        <taxon>Bacteroidia</taxon>
        <taxon>Bacteroidales</taxon>
        <taxon>Muribaculaceae</taxon>
        <taxon>Lepagella</taxon>
    </lineage>
</organism>
<evidence type="ECO:0000313" key="2">
    <source>
        <dbReference type="Proteomes" id="UP000306319"/>
    </source>
</evidence>
<dbReference type="Proteomes" id="UP000306319">
    <property type="component" value="Unassembled WGS sequence"/>
</dbReference>
<dbReference type="EMBL" id="SRYB01000023">
    <property type="protein sequence ID" value="TGY77526.1"/>
    <property type="molecule type" value="Genomic_DNA"/>
</dbReference>
<name>A0AC61RBL3_9BACT</name>
<sequence length="426" mass="49639">MVNNLKKFQLSMTVLQRRTKQNPKLCLLQLKDGRASLYLEYYLGRSETAVLDEDGRQVVYATGVMKGKPKFHIKHIRRKERLNLYIRTHPRSSQDRMHNKDTLALAEKIRFEREQQFLEDREGYRLKRDKETNFISYFKGKCESERFSYNVRKSVTQTYNRFIRFLKESPRYNMYDEYLPMETLTSHLVLGFSEFLRANGKGGGPNKMYHHFKRIVLDAMEDNLLRSNPCRGIAIRYDSRQLMKEILSPEEIRCLIATRYEGEHREVQRAFVFSLFTGVRWCDVKLMSYGNVDFTTRTLRFNQKKVEGRSAHSAVVFPLSDDLISLIGTPSLPDNPDELIFNLPNYSTCNKHLKRWISKAGIHKLISWHCARHSFAVNVLDKGANIKTVSTLMGHCSISTTEKYLHVLDKQKIEAVGSLGPIGFAM</sequence>
<comment type="caution">
    <text evidence="1">The sequence shown here is derived from an EMBL/GenBank/DDBJ whole genome shotgun (WGS) entry which is preliminary data.</text>
</comment>
<proteinExistence type="predicted"/>